<gene>
    <name evidence="1" type="ORF">FRUB_02096</name>
</gene>
<comment type="caution">
    <text evidence="1">The sequence shown here is derived from an EMBL/GenBank/DDBJ whole genome shotgun (WGS) entry which is preliminary data.</text>
</comment>
<dbReference type="EMBL" id="NIDE01000002">
    <property type="protein sequence ID" value="OWK45765.1"/>
    <property type="molecule type" value="Genomic_DNA"/>
</dbReference>
<dbReference type="AlphaFoldDB" id="A0A225EB49"/>
<accession>A0A225EB49</accession>
<name>A0A225EB49_9BACT</name>
<evidence type="ECO:0000313" key="2">
    <source>
        <dbReference type="Proteomes" id="UP000214646"/>
    </source>
</evidence>
<proteinExistence type="predicted"/>
<sequence>MGLRPYLAADFQAAIGPALQLAAEVLGVARPDEQELRYGLMAVTALQGYYQLAEFIDQLDDGDVCPPYAEFLGRK</sequence>
<dbReference type="Proteomes" id="UP000214646">
    <property type="component" value="Unassembled WGS sequence"/>
</dbReference>
<keyword evidence="2" id="KW-1185">Reference proteome</keyword>
<reference evidence="2" key="1">
    <citation type="submission" date="2017-06" db="EMBL/GenBank/DDBJ databases">
        <title>Genome analysis of Fimbriiglobus ruber SP5, the first member of the order Planctomycetales with confirmed chitinolytic capability.</title>
        <authorList>
            <person name="Ravin N.V."/>
            <person name="Rakitin A.L."/>
            <person name="Ivanova A.A."/>
            <person name="Beletsky A.V."/>
            <person name="Kulichevskaya I.S."/>
            <person name="Mardanov A.V."/>
            <person name="Dedysh S.N."/>
        </authorList>
    </citation>
    <scope>NUCLEOTIDE SEQUENCE [LARGE SCALE GENOMIC DNA]</scope>
    <source>
        <strain evidence="2">SP5</strain>
    </source>
</reference>
<protein>
    <submittedName>
        <fullName evidence="1">Uncharacterized protein</fullName>
    </submittedName>
</protein>
<organism evidence="1 2">
    <name type="scientific">Fimbriiglobus ruber</name>
    <dbReference type="NCBI Taxonomy" id="1908690"/>
    <lineage>
        <taxon>Bacteria</taxon>
        <taxon>Pseudomonadati</taxon>
        <taxon>Planctomycetota</taxon>
        <taxon>Planctomycetia</taxon>
        <taxon>Gemmatales</taxon>
        <taxon>Gemmataceae</taxon>
        <taxon>Fimbriiglobus</taxon>
    </lineage>
</organism>
<evidence type="ECO:0000313" key="1">
    <source>
        <dbReference type="EMBL" id="OWK45765.1"/>
    </source>
</evidence>